<evidence type="ECO:0000256" key="2">
    <source>
        <dbReference type="ARBA" id="ARBA00007200"/>
    </source>
</evidence>
<evidence type="ECO:0000256" key="3">
    <source>
        <dbReference type="ARBA" id="ARBA00022692"/>
    </source>
</evidence>
<keyword evidence="4 6" id="KW-1133">Transmembrane helix</keyword>
<dbReference type="AlphaFoldDB" id="A0A816HJ84"/>
<gene>
    <name evidence="8" type="ORF">XAT740_LOCUS62465</name>
</gene>
<dbReference type="PANTHER" id="PTHR10877">
    <property type="entry name" value="POLYCYSTIN FAMILY MEMBER"/>
    <property type="match status" value="1"/>
</dbReference>
<dbReference type="InterPro" id="IPR051223">
    <property type="entry name" value="Polycystin"/>
</dbReference>
<name>A0A816HJ84_ADIRI</name>
<reference evidence="8" key="1">
    <citation type="submission" date="2021-02" db="EMBL/GenBank/DDBJ databases">
        <authorList>
            <person name="Nowell W R."/>
        </authorList>
    </citation>
    <scope>NUCLEOTIDE SEQUENCE</scope>
</reference>
<comment type="subcellular location">
    <subcellularLocation>
        <location evidence="1">Membrane</location>
        <topology evidence="1">Multi-pass membrane protein</topology>
    </subcellularLocation>
</comment>
<comment type="similarity">
    <text evidence="2">Belongs to the polycystin family.</text>
</comment>
<evidence type="ECO:0000256" key="4">
    <source>
        <dbReference type="ARBA" id="ARBA00022989"/>
    </source>
</evidence>
<feature type="domain" description="Polycystin" evidence="7">
    <location>
        <begin position="2"/>
        <end position="158"/>
    </location>
</feature>
<dbReference type="InterPro" id="IPR046791">
    <property type="entry name" value="Polycystin_dom"/>
</dbReference>
<dbReference type="Pfam" id="PF20519">
    <property type="entry name" value="Polycystin_dom"/>
    <property type="match status" value="1"/>
</dbReference>
<evidence type="ECO:0000256" key="1">
    <source>
        <dbReference type="ARBA" id="ARBA00004141"/>
    </source>
</evidence>
<sequence>RLIGWATMRQLRVKSELCVKRDFIDQLCSSDYNFVNEDRNSYQPGWTNVSSTNPISSFIIKAFQYQSNETLDTYFYEGNHGIYGKGGYVYEFRGNLFSLQTNLSQLHQNQWIDNRTRAIILQLTLYNPNVQLFTSITFLTEFLSSSGVYPSVLFQPINFQIFSSTFQLISAISYLLLILYFMFVELRLMFNLQLKYFLRFWSFIEIGIIV</sequence>
<comment type="caution">
    <text evidence="8">The sequence shown here is derived from an EMBL/GenBank/DDBJ whole genome shotgun (WGS) entry which is preliminary data.</text>
</comment>
<feature type="non-terminal residue" evidence="8">
    <location>
        <position position="1"/>
    </location>
</feature>
<protein>
    <recommendedName>
        <fullName evidence="7">Polycystin domain-containing protein</fullName>
    </recommendedName>
</protein>
<dbReference type="GO" id="GO:0016020">
    <property type="term" value="C:membrane"/>
    <property type="evidence" value="ECO:0007669"/>
    <property type="project" value="UniProtKB-SubCell"/>
</dbReference>
<dbReference type="PANTHER" id="PTHR10877:SF150">
    <property type="entry name" value="REJ DOMAIN-CONTAINING PROTEIN"/>
    <property type="match status" value="1"/>
</dbReference>
<dbReference type="GO" id="GO:0005262">
    <property type="term" value="F:calcium channel activity"/>
    <property type="evidence" value="ECO:0007669"/>
    <property type="project" value="TreeGrafter"/>
</dbReference>
<evidence type="ECO:0000259" key="7">
    <source>
        <dbReference type="Pfam" id="PF20519"/>
    </source>
</evidence>
<feature type="non-terminal residue" evidence="8">
    <location>
        <position position="210"/>
    </location>
</feature>
<dbReference type="EMBL" id="CAJNOR010017627">
    <property type="protein sequence ID" value="CAF1687578.1"/>
    <property type="molecule type" value="Genomic_DNA"/>
</dbReference>
<accession>A0A816HJ84</accession>
<proteinExistence type="inferred from homology"/>
<dbReference type="Proteomes" id="UP000663828">
    <property type="component" value="Unassembled WGS sequence"/>
</dbReference>
<feature type="transmembrane region" description="Helical" evidence="6">
    <location>
        <begin position="168"/>
        <end position="190"/>
    </location>
</feature>
<dbReference type="GO" id="GO:0050982">
    <property type="term" value="P:detection of mechanical stimulus"/>
    <property type="evidence" value="ECO:0007669"/>
    <property type="project" value="TreeGrafter"/>
</dbReference>
<keyword evidence="5 6" id="KW-0472">Membrane</keyword>
<evidence type="ECO:0000256" key="5">
    <source>
        <dbReference type="ARBA" id="ARBA00023136"/>
    </source>
</evidence>
<evidence type="ECO:0000313" key="9">
    <source>
        <dbReference type="Proteomes" id="UP000663828"/>
    </source>
</evidence>
<evidence type="ECO:0000313" key="8">
    <source>
        <dbReference type="EMBL" id="CAF1687578.1"/>
    </source>
</evidence>
<keyword evidence="9" id="KW-1185">Reference proteome</keyword>
<evidence type="ECO:0000256" key="6">
    <source>
        <dbReference type="SAM" id="Phobius"/>
    </source>
</evidence>
<keyword evidence="3 6" id="KW-0812">Transmembrane</keyword>
<organism evidence="8 9">
    <name type="scientific">Adineta ricciae</name>
    <name type="common">Rotifer</name>
    <dbReference type="NCBI Taxonomy" id="249248"/>
    <lineage>
        <taxon>Eukaryota</taxon>
        <taxon>Metazoa</taxon>
        <taxon>Spiralia</taxon>
        <taxon>Gnathifera</taxon>
        <taxon>Rotifera</taxon>
        <taxon>Eurotatoria</taxon>
        <taxon>Bdelloidea</taxon>
        <taxon>Adinetida</taxon>
        <taxon>Adinetidae</taxon>
        <taxon>Adineta</taxon>
    </lineage>
</organism>